<dbReference type="Proteomes" id="UP000034098">
    <property type="component" value="Unassembled WGS sequence"/>
</dbReference>
<proteinExistence type="predicted"/>
<gene>
    <name evidence="2" type="ORF">RS82_04115</name>
</gene>
<protein>
    <submittedName>
        <fullName evidence="2">Uncharacterized protein</fullName>
    </submittedName>
</protein>
<reference evidence="2 3" key="1">
    <citation type="submission" date="2015-02" db="EMBL/GenBank/DDBJ databases">
        <title>Draft genome sequences of ten Microbacterium spp. with emphasis on heavy metal contaminated environments.</title>
        <authorList>
            <person name="Corretto E."/>
        </authorList>
    </citation>
    <scope>NUCLEOTIDE SEQUENCE [LARGE SCALE GENOMIC DNA]</scope>
    <source>
        <strain evidence="2 3">DSM 8608</strain>
    </source>
</reference>
<organism evidence="2 3">
    <name type="scientific">Microbacterium trichothecenolyticum</name>
    <name type="common">Aureobacterium trichothecenolyticum</name>
    <dbReference type="NCBI Taxonomy" id="69370"/>
    <lineage>
        <taxon>Bacteria</taxon>
        <taxon>Bacillati</taxon>
        <taxon>Actinomycetota</taxon>
        <taxon>Actinomycetes</taxon>
        <taxon>Micrococcales</taxon>
        <taxon>Microbacteriaceae</taxon>
        <taxon>Microbacterium</taxon>
    </lineage>
</organism>
<dbReference type="PATRIC" id="fig|69370.6.peg.4172"/>
<evidence type="ECO:0000313" key="2">
    <source>
        <dbReference type="EMBL" id="KJL39902.1"/>
    </source>
</evidence>
<keyword evidence="3" id="KW-1185">Reference proteome</keyword>
<evidence type="ECO:0000256" key="1">
    <source>
        <dbReference type="SAM" id="MobiDB-lite"/>
    </source>
</evidence>
<dbReference type="AlphaFoldDB" id="A0A0M2H126"/>
<sequence length="269" mass="28470">MVYSDRATGAAGQMRIDFDGTTVRFYVYGGYSTTNSGGLGWSGVVNGVGVGGSTAWPTGSKGAPGILFGAWTANYGTQTVSFTLNYTGTSGLGGPTTHTMTFTRENPTPPASPPDAPNNLRLRAGTLTHQSFGVDYNRGATHGAAITADIAEWWLGVPGAAGSALVWQDGTGAPGNGPNSYTNPQGNGLGAGPGPLLLPGLDYYVRIKSDAYGVGWSGWSATFSLRTLPNGRIKTGGSYRDLIRWRKISGVWRRSIRWRKVDGTWRRVR</sequence>
<accession>A0A0M2H126</accession>
<feature type="compositionally biased region" description="Polar residues" evidence="1">
    <location>
        <begin position="177"/>
        <end position="186"/>
    </location>
</feature>
<name>A0A0M2H126_MICTR</name>
<dbReference type="EMBL" id="JYJA01000041">
    <property type="protein sequence ID" value="KJL39902.1"/>
    <property type="molecule type" value="Genomic_DNA"/>
</dbReference>
<comment type="caution">
    <text evidence="2">The sequence shown here is derived from an EMBL/GenBank/DDBJ whole genome shotgun (WGS) entry which is preliminary data.</text>
</comment>
<dbReference type="RefSeq" id="WP_045302830.1">
    <property type="nucleotide sequence ID" value="NZ_JYJA01000041.1"/>
</dbReference>
<feature type="region of interest" description="Disordered" evidence="1">
    <location>
        <begin position="168"/>
        <end position="188"/>
    </location>
</feature>
<evidence type="ECO:0000313" key="3">
    <source>
        <dbReference type="Proteomes" id="UP000034098"/>
    </source>
</evidence>